<evidence type="ECO:0000313" key="8">
    <source>
        <dbReference type="Proteomes" id="UP001147046"/>
    </source>
</evidence>
<accession>A0AAJ1NFE2</accession>
<feature type="signal peptide" evidence="5">
    <location>
        <begin position="1"/>
        <end position="24"/>
    </location>
</feature>
<name>A0AAJ1NFE2_9ENTR</name>
<proteinExistence type="inferred from homology"/>
<protein>
    <submittedName>
        <fullName evidence="7">Fimbrial protein</fullName>
    </submittedName>
</protein>
<gene>
    <name evidence="7" type="ORF">L2102_12620</name>
</gene>
<evidence type="ECO:0000313" key="7">
    <source>
        <dbReference type="EMBL" id="MDE9624171.1"/>
    </source>
</evidence>
<sequence>MMKLRYLLPLLFCVLSTFAGQALAYNCWFKNNYTITLPDVWTSNQAIGAIGGLTLPEPFTDVNPESSLLFSGMSDVITCPVEGTNNVVELFPPDASMVDATYTATYTSGETVGLLKTNVPGIVYTYVVRCTSNCLGGQQLYLNLPPQGKTTKSSASSAGYQGSEKNWDVFFTLYQTPEYRPHPGQTQVRAIGGTIGSMQMGTLYANKVTMNISSGSVLFTLAEPTCRSYGVNGDAYDRTVNFGDFYTSDFSSGDTTEKRTFTLDLFQCSMNKFSITVNGPSDASGNYLTNGASGTAEGIGVALAAQVNGNWHSVKFDGTEAFGVEFSGDADWYHDRYSIPFTGQLKKLGTVKAGTFENAATFTVSYE</sequence>
<dbReference type="InterPro" id="IPR036937">
    <property type="entry name" value="Adhesion_dom_fimbrial_sf"/>
</dbReference>
<dbReference type="GO" id="GO:0043709">
    <property type="term" value="P:cell adhesion involved in single-species biofilm formation"/>
    <property type="evidence" value="ECO:0007669"/>
    <property type="project" value="TreeGrafter"/>
</dbReference>
<comment type="caution">
    <text evidence="7">The sequence shown here is derived from an EMBL/GenBank/DDBJ whole genome shotgun (WGS) entry which is preliminary data.</text>
</comment>
<dbReference type="Pfam" id="PF00419">
    <property type="entry name" value="Fimbrial"/>
    <property type="match status" value="1"/>
</dbReference>
<dbReference type="InterPro" id="IPR000259">
    <property type="entry name" value="Adhesion_dom_fimbrial"/>
</dbReference>
<organism evidence="7 8">
    <name type="scientific">Citrobacter portucalensis</name>
    <dbReference type="NCBI Taxonomy" id="1639133"/>
    <lineage>
        <taxon>Bacteria</taxon>
        <taxon>Pseudomonadati</taxon>
        <taxon>Pseudomonadota</taxon>
        <taxon>Gammaproteobacteria</taxon>
        <taxon>Enterobacterales</taxon>
        <taxon>Enterobacteriaceae</taxon>
        <taxon>Citrobacter</taxon>
        <taxon>Citrobacter freundii complex</taxon>
    </lineage>
</organism>
<evidence type="ECO:0000256" key="5">
    <source>
        <dbReference type="SAM" id="SignalP"/>
    </source>
</evidence>
<dbReference type="AlphaFoldDB" id="A0AAJ1NFE2"/>
<feature type="chain" id="PRO_5042551965" evidence="5">
    <location>
        <begin position="25"/>
        <end position="367"/>
    </location>
</feature>
<evidence type="ECO:0000256" key="2">
    <source>
        <dbReference type="ARBA" id="ARBA00006671"/>
    </source>
</evidence>
<evidence type="ECO:0000256" key="4">
    <source>
        <dbReference type="ARBA" id="ARBA00023263"/>
    </source>
</evidence>
<dbReference type="RefSeq" id="WP_193135024.1">
    <property type="nucleotide sequence ID" value="NZ_JAKIHV010000007.1"/>
</dbReference>
<dbReference type="InterPro" id="IPR050263">
    <property type="entry name" value="Bact_Fimbrial_Adh_Pro"/>
</dbReference>
<dbReference type="PANTHER" id="PTHR33420">
    <property type="entry name" value="FIMBRIAL SUBUNIT ELFA-RELATED"/>
    <property type="match status" value="1"/>
</dbReference>
<evidence type="ECO:0000256" key="3">
    <source>
        <dbReference type="ARBA" id="ARBA00022729"/>
    </source>
</evidence>
<keyword evidence="3 5" id="KW-0732">Signal</keyword>
<comment type="subcellular location">
    <subcellularLocation>
        <location evidence="1">Fimbrium</location>
    </subcellularLocation>
</comment>
<dbReference type="PANTHER" id="PTHR33420:SF12">
    <property type="entry name" value="FIMBRIN-LIKE PROTEIN FIMI-RELATED"/>
    <property type="match status" value="1"/>
</dbReference>
<comment type="similarity">
    <text evidence="2">Belongs to the fimbrial protein family.</text>
</comment>
<keyword evidence="4" id="KW-0281">Fimbrium</keyword>
<dbReference type="SUPFAM" id="SSF49401">
    <property type="entry name" value="Bacterial adhesins"/>
    <property type="match status" value="1"/>
</dbReference>
<reference evidence="7" key="1">
    <citation type="submission" date="2022-01" db="EMBL/GenBank/DDBJ databases">
        <title>Genetic Characterization of Carbapenem-resistant Citrobacter spp. from China: a multicenter study.</title>
        <authorList>
            <person name="Ye L."/>
        </authorList>
    </citation>
    <scope>NUCLEOTIDE SEQUENCE</scope>
    <source>
        <strain evidence="7">IR5464</strain>
    </source>
</reference>
<evidence type="ECO:0000256" key="1">
    <source>
        <dbReference type="ARBA" id="ARBA00004561"/>
    </source>
</evidence>
<dbReference type="InterPro" id="IPR008966">
    <property type="entry name" value="Adhesion_dom_sf"/>
</dbReference>
<feature type="domain" description="Fimbrial-type adhesion" evidence="6">
    <location>
        <begin position="222"/>
        <end position="367"/>
    </location>
</feature>
<dbReference type="GO" id="GO:0009289">
    <property type="term" value="C:pilus"/>
    <property type="evidence" value="ECO:0007669"/>
    <property type="project" value="UniProtKB-SubCell"/>
</dbReference>
<dbReference type="EMBL" id="JAKIHV010000007">
    <property type="protein sequence ID" value="MDE9624171.1"/>
    <property type="molecule type" value="Genomic_DNA"/>
</dbReference>
<evidence type="ECO:0000259" key="6">
    <source>
        <dbReference type="Pfam" id="PF00419"/>
    </source>
</evidence>
<dbReference type="Gene3D" id="2.60.40.1090">
    <property type="entry name" value="Fimbrial-type adhesion domain"/>
    <property type="match status" value="1"/>
</dbReference>
<dbReference type="Proteomes" id="UP001147046">
    <property type="component" value="Unassembled WGS sequence"/>
</dbReference>